<feature type="transmembrane region" description="Helical" evidence="1">
    <location>
        <begin position="123"/>
        <end position="145"/>
    </location>
</feature>
<sequence>MSEPARRVDLVASGVVSTVGAGLLTGLAPAAALAGPWLLAALVPAAGIAHLVTLSTSQRPGQAPVGRLLGISGRLAAGIAVAGTVGRYATPEQPVLGTLGVVLAVAVLALARPRPSTAATRVAAVVVLVGLALVVLSCFAIAPATPPVPMPQGGSPLGFLAAVGLLTVCFLGIPPREPREHGPRGRRLGVLAGVLAVVLAVCLAVGAAALRQLGAPRLALSPAPLRDALAAADGAPVEPLLLVVVVVSAGFVLLGILAVLAEAGSGLPAPRVRV</sequence>
<keyword evidence="1" id="KW-0812">Transmembrane</keyword>
<feature type="transmembrane region" description="Helical" evidence="1">
    <location>
        <begin position="157"/>
        <end position="176"/>
    </location>
</feature>
<feature type="transmembrane region" description="Helical" evidence="1">
    <location>
        <begin position="95"/>
        <end position="111"/>
    </location>
</feature>
<proteinExistence type="predicted"/>
<dbReference type="AlphaFoldDB" id="A0A1Q8CQE5"/>
<dbReference type="STRING" id="1912961.BU204_16135"/>
<evidence type="ECO:0000313" key="2">
    <source>
        <dbReference type="EMBL" id="OLF16581.1"/>
    </source>
</evidence>
<feature type="non-terminal residue" evidence="2">
    <location>
        <position position="274"/>
    </location>
</feature>
<gene>
    <name evidence="2" type="ORF">BU204_16135</name>
</gene>
<feature type="transmembrane region" description="Helical" evidence="1">
    <location>
        <begin position="12"/>
        <end position="31"/>
    </location>
</feature>
<keyword evidence="1" id="KW-1133">Transmembrane helix</keyword>
<protein>
    <submittedName>
        <fullName evidence="2">Uncharacterized protein</fullName>
    </submittedName>
</protein>
<feature type="transmembrane region" description="Helical" evidence="1">
    <location>
        <begin position="188"/>
        <end position="210"/>
    </location>
</feature>
<comment type="caution">
    <text evidence="2">The sequence shown here is derived from an EMBL/GenBank/DDBJ whole genome shotgun (WGS) entry which is preliminary data.</text>
</comment>
<dbReference type="Proteomes" id="UP000185596">
    <property type="component" value="Unassembled WGS sequence"/>
</dbReference>
<feature type="transmembrane region" description="Helical" evidence="1">
    <location>
        <begin position="240"/>
        <end position="261"/>
    </location>
</feature>
<keyword evidence="3" id="KW-1185">Reference proteome</keyword>
<organism evidence="2 3">
    <name type="scientific">Actinophytocola xanthii</name>
    <dbReference type="NCBI Taxonomy" id="1912961"/>
    <lineage>
        <taxon>Bacteria</taxon>
        <taxon>Bacillati</taxon>
        <taxon>Actinomycetota</taxon>
        <taxon>Actinomycetes</taxon>
        <taxon>Pseudonocardiales</taxon>
        <taxon>Pseudonocardiaceae</taxon>
    </lineage>
</organism>
<keyword evidence="1" id="KW-0472">Membrane</keyword>
<name>A0A1Q8CQE5_9PSEU</name>
<reference evidence="2 3" key="1">
    <citation type="submission" date="2016-12" db="EMBL/GenBank/DDBJ databases">
        <title>The draft genome sequence of Actinophytocola sp. 11-183.</title>
        <authorList>
            <person name="Wang W."/>
            <person name="Yuan L."/>
        </authorList>
    </citation>
    <scope>NUCLEOTIDE SEQUENCE [LARGE SCALE GENOMIC DNA]</scope>
    <source>
        <strain evidence="2 3">11-183</strain>
    </source>
</reference>
<dbReference type="EMBL" id="MSIE01000028">
    <property type="protein sequence ID" value="OLF16581.1"/>
    <property type="molecule type" value="Genomic_DNA"/>
</dbReference>
<evidence type="ECO:0000256" key="1">
    <source>
        <dbReference type="SAM" id="Phobius"/>
    </source>
</evidence>
<evidence type="ECO:0000313" key="3">
    <source>
        <dbReference type="Proteomes" id="UP000185596"/>
    </source>
</evidence>
<feature type="transmembrane region" description="Helical" evidence="1">
    <location>
        <begin position="37"/>
        <end position="56"/>
    </location>
</feature>
<feature type="transmembrane region" description="Helical" evidence="1">
    <location>
        <begin position="68"/>
        <end position="89"/>
    </location>
</feature>
<accession>A0A1Q8CQE5</accession>